<dbReference type="SMART" id="SM01263">
    <property type="entry name" value="Leuk-A4-hydro_C"/>
    <property type="match status" value="1"/>
</dbReference>
<dbReference type="InterPro" id="IPR027268">
    <property type="entry name" value="Peptidase_M4/M1_CTD_sf"/>
</dbReference>
<accession>A0ABP1RLI6</accession>
<evidence type="ECO:0000256" key="1">
    <source>
        <dbReference type="ARBA" id="ARBA00001947"/>
    </source>
</evidence>
<dbReference type="Pfam" id="PF17900">
    <property type="entry name" value="Peptidase_M1_N"/>
    <property type="match status" value="1"/>
</dbReference>
<evidence type="ECO:0000256" key="6">
    <source>
        <dbReference type="ARBA" id="ARBA00022670"/>
    </source>
</evidence>
<keyword evidence="14" id="KW-1185">Reference proteome</keyword>
<evidence type="ECO:0000256" key="7">
    <source>
        <dbReference type="ARBA" id="ARBA00022723"/>
    </source>
</evidence>
<dbReference type="InterPro" id="IPR042097">
    <property type="entry name" value="Aminopeptidase_N-like_N_sf"/>
</dbReference>
<evidence type="ECO:0000259" key="12">
    <source>
        <dbReference type="SMART" id="SM01263"/>
    </source>
</evidence>
<keyword evidence="11" id="KW-0732">Signal</keyword>
<name>A0ABP1RLI6_9HEXA</name>
<evidence type="ECO:0000256" key="4">
    <source>
        <dbReference type="ARBA" id="ARBA00010136"/>
    </source>
</evidence>
<dbReference type="Proteomes" id="UP001642540">
    <property type="component" value="Unassembled WGS sequence"/>
</dbReference>
<reference evidence="13 14" key="1">
    <citation type="submission" date="2024-08" db="EMBL/GenBank/DDBJ databases">
        <authorList>
            <person name="Cucini C."/>
            <person name="Frati F."/>
        </authorList>
    </citation>
    <scope>NUCLEOTIDE SEQUENCE [LARGE SCALE GENOMIC DNA]</scope>
</reference>
<dbReference type="InterPro" id="IPR045357">
    <property type="entry name" value="Aminopeptidase_N-like_N"/>
</dbReference>
<proteinExistence type="inferred from homology"/>
<feature type="signal peptide" evidence="11">
    <location>
        <begin position="1"/>
        <end position="17"/>
    </location>
</feature>
<dbReference type="Gene3D" id="2.60.40.1730">
    <property type="entry name" value="tricorn interacting facor f3 domain"/>
    <property type="match status" value="1"/>
</dbReference>
<dbReference type="InterPro" id="IPR016024">
    <property type="entry name" value="ARM-type_fold"/>
</dbReference>
<dbReference type="InterPro" id="IPR001930">
    <property type="entry name" value="Peptidase_M1"/>
</dbReference>
<sequence length="642" mass="73648">MLLLFPFMCLLPQSILTLSDKSKWMGNTDPSSFSNPKNFLTKHLEIKWNVDFDSKTVSGSIIYSLVIQNKDTVNLILDTSGLLVQRVILLDDMRIELGYHIGESIRPFGEPLSIYLAPILKEKQNGDIIKLEIHYETGPTSSSLAWLQPNHTLGKKHPYMFSNNQPINARSLLPCQDTPSVKSTFSATVSIPNELQCLMGAQLVGVSEEHEKSPLKSFKFEQNIPISSYLIAIAVGDIVSQKIGPRSRVWGDKTIIEKAAKEYSEVEKMISVGESLFGKYVWGSYDILIMPKNYPLLGMENPSLTFVPPFVVAGDKSMTHVIAHEIAHSWTGNLVTNHDWQHFWLNEGFTKYAERSIVAALYGEEWRQFFSIIGRDKLLLTIKEKGESNMLTSLVMDLAGVDPDEILNIVPYEKGFIFLYFLEQKVGGATIFQKFFHQYISNNSFSSVDSSHFKEQFIGYFEAAGMGEKLQGIEWDRWLYSPGFPPFIPDYDRQLVEPCTKLKNRWLNWNPEKEKSPFKKSDLKGFHTIQIAQFLEELINDGPQQGKKLEKLDEIYEISKEQSVQIQIRWVRIGIRSKWTGIIKHAFDFVNEYGQTITLRTVYKELYKWEEIREQVITNFNENRGYMMHVSAKLVAQDLKLD</sequence>
<dbReference type="SUPFAM" id="SSF48371">
    <property type="entry name" value="ARM repeat"/>
    <property type="match status" value="1"/>
</dbReference>
<dbReference type="EMBL" id="CAXLJM020000081">
    <property type="protein sequence ID" value="CAL8130178.1"/>
    <property type="molecule type" value="Genomic_DNA"/>
</dbReference>
<keyword evidence="7" id="KW-0479">Metal-binding</keyword>
<comment type="subcellular location">
    <subcellularLocation>
        <location evidence="3">Cell membrane</location>
        <topology evidence="3">Lipid-anchor</topology>
        <topology evidence="3">GPI-anchor</topology>
    </subcellularLocation>
    <subcellularLocation>
        <location evidence="2">Cytoplasm</location>
    </subcellularLocation>
</comment>
<dbReference type="Gene3D" id="1.10.390.10">
    <property type="entry name" value="Neutral Protease Domain 2"/>
    <property type="match status" value="1"/>
</dbReference>
<keyword evidence="8" id="KW-0378">Hydrolase</keyword>
<evidence type="ECO:0000313" key="14">
    <source>
        <dbReference type="Proteomes" id="UP001642540"/>
    </source>
</evidence>
<evidence type="ECO:0000256" key="11">
    <source>
        <dbReference type="SAM" id="SignalP"/>
    </source>
</evidence>
<dbReference type="Pfam" id="PF01433">
    <property type="entry name" value="Peptidase_M1"/>
    <property type="match status" value="1"/>
</dbReference>
<organism evidence="13 14">
    <name type="scientific">Orchesella dallaii</name>
    <dbReference type="NCBI Taxonomy" id="48710"/>
    <lineage>
        <taxon>Eukaryota</taxon>
        <taxon>Metazoa</taxon>
        <taxon>Ecdysozoa</taxon>
        <taxon>Arthropoda</taxon>
        <taxon>Hexapoda</taxon>
        <taxon>Collembola</taxon>
        <taxon>Entomobryomorpha</taxon>
        <taxon>Entomobryoidea</taxon>
        <taxon>Orchesellidae</taxon>
        <taxon>Orchesellinae</taxon>
        <taxon>Orchesella</taxon>
    </lineage>
</organism>
<comment type="cofactor">
    <cofactor evidence="1">
        <name>Zn(2+)</name>
        <dbReference type="ChEBI" id="CHEBI:29105"/>
    </cofactor>
</comment>
<dbReference type="InterPro" id="IPR014782">
    <property type="entry name" value="Peptidase_M1_dom"/>
</dbReference>
<evidence type="ECO:0000313" key="13">
    <source>
        <dbReference type="EMBL" id="CAL8130178.1"/>
    </source>
</evidence>
<dbReference type="CDD" id="cd09599">
    <property type="entry name" value="M1_LTA4H"/>
    <property type="match status" value="1"/>
</dbReference>
<evidence type="ECO:0000256" key="3">
    <source>
        <dbReference type="ARBA" id="ARBA00004609"/>
    </source>
</evidence>
<keyword evidence="5" id="KW-0963">Cytoplasm</keyword>
<evidence type="ECO:0000256" key="9">
    <source>
        <dbReference type="ARBA" id="ARBA00022833"/>
    </source>
</evidence>
<gene>
    <name evidence="13" type="ORF">ODALV1_LOCUS23603</name>
</gene>
<dbReference type="SUPFAM" id="SSF63737">
    <property type="entry name" value="Leukotriene A4 hydrolase N-terminal domain"/>
    <property type="match status" value="1"/>
</dbReference>
<dbReference type="Pfam" id="PF09127">
    <property type="entry name" value="Leuk-A4-hydro_C"/>
    <property type="match status" value="1"/>
</dbReference>
<feature type="domain" description="Peptidase M1 leukotriene A4 hydrolase/aminopeptidase C-terminal" evidence="12">
    <location>
        <begin position="494"/>
        <end position="639"/>
    </location>
</feature>
<evidence type="ECO:0000256" key="5">
    <source>
        <dbReference type="ARBA" id="ARBA00022490"/>
    </source>
</evidence>
<dbReference type="SUPFAM" id="SSF55486">
    <property type="entry name" value="Metalloproteases ('zincins'), catalytic domain"/>
    <property type="match status" value="1"/>
</dbReference>
<keyword evidence="10" id="KW-0482">Metalloprotease</keyword>
<comment type="similarity">
    <text evidence="4">Belongs to the peptidase M1 family.</text>
</comment>
<dbReference type="InterPro" id="IPR049980">
    <property type="entry name" value="LTA4H_cat"/>
</dbReference>
<dbReference type="Gene3D" id="3.30.2010.30">
    <property type="match status" value="1"/>
</dbReference>
<dbReference type="Gene3D" id="1.25.40.320">
    <property type="entry name" value="Peptidase M1, leukotriene A4 hydrolase/aminopeptidase C-terminal domain"/>
    <property type="match status" value="1"/>
</dbReference>
<evidence type="ECO:0000256" key="8">
    <source>
        <dbReference type="ARBA" id="ARBA00022801"/>
    </source>
</evidence>
<keyword evidence="6" id="KW-0645">Protease</keyword>
<dbReference type="PRINTS" id="PR00756">
    <property type="entry name" value="ALADIPTASE"/>
</dbReference>
<dbReference type="InterPro" id="IPR034015">
    <property type="entry name" value="M1_LTA4H"/>
</dbReference>
<feature type="chain" id="PRO_5045434122" description="Peptidase M1 leukotriene A4 hydrolase/aminopeptidase C-terminal domain-containing protein" evidence="11">
    <location>
        <begin position="18"/>
        <end position="642"/>
    </location>
</feature>
<evidence type="ECO:0000256" key="2">
    <source>
        <dbReference type="ARBA" id="ARBA00004496"/>
    </source>
</evidence>
<dbReference type="PANTHER" id="PTHR45726">
    <property type="entry name" value="LEUKOTRIENE A-4 HYDROLASE"/>
    <property type="match status" value="1"/>
</dbReference>
<keyword evidence="9" id="KW-0862">Zinc</keyword>
<dbReference type="InterPro" id="IPR015211">
    <property type="entry name" value="Peptidase_M1_C"/>
</dbReference>
<dbReference type="InterPro" id="IPR038502">
    <property type="entry name" value="M1_LTA-4_hydro/amino_C_sf"/>
</dbReference>
<comment type="caution">
    <text evidence="13">The sequence shown here is derived from an EMBL/GenBank/DDBJ whole genome shotgun (WGS) entry which is preliminary data.</text>
</comment>
<dbReference type="PANTHER" id="PTHR45726:SF3">
    <property type="entry name" value="LEUKOTRIENE A-4 HYDROLASE"/>
    <property type="match status" value="1"/>
</dbReference>
<evidence type="ECO:0000256" key="10">
    <source>
        <dbReference type="ARBA" id="ARBA00023049"/>
    </source>
</evidence>
<protein>
    <recommendedName>
        <fullName evidence="12">Peptidase M1 leukotriene A4 hydrolase/aminopeptidase C-terminal domain-containing protein</fullName>
    </recommendedName>
</protein>